<organism evidence="3 4">
    <name type="scientific">Neptunitalea lumnitzerae</name>
    <dbReference type="NCBI Taxonomy" id="2965509"/>
    <lineage>
        <taxon>Bacteria</taxon>
        <taxon>Pseudomonadati</taxon>
        <taxon>Bacteroidota</taxon>
        <taxon>Flavobacteriia</taxon>
        <taxon>Flavobacteriales</taxon>
        <taxon>Flavobacteriaceae</taxon>
        <taxon>Neptunitalea</taxon>
    </lineage>
</organism>
<keyword evidence="1" id="KW-0732">Signal</keyword>
<dbReference type="RefSeq" id="WP_281763830.1">
    <property type="nucleotide sequence ID" value="NZ_BRVO01000001.1"/>
</dbReference>
<gene>
    <name evidence="3" type="ORF">Y10_05450</name>
</gene>
<protein>
    <recommendedName>
        <fullName evidence="2">Putative auto-transporter adhesin head GIN domain-containing protein</fullName>
    </recommendedName>
</protein>
<evidence type="ECO:0000313" key="4">
    <source>
        <dbReference type="Proteomes" id="UP001143543"/>
    </source>
</evidence>
<evidence type="ECO:0000256" key="1">
    <source>
        <dbReference type="SAM" id="SignalP"/>
    </source>
</evidence>
<accession>A0ABQ5MGY2</accession>
<evidence type="ECO:0000259" key="2">
    <source>
        <dbReference type="Pfam" id="PF10988"/>
    </source>
</evidence>
<dbReference type="Proteomes" id="UP001143543">
    <property type="component" value="Unassembled WGS sequence"/>
</dbReference>
<dbReference type="InterPro" id="IPR021255">
    <property type="entry name" value="DUF2807"/>
</dbReference>
<reference evidence="3" key="1">
    <citation type="submission" date="2022-07" db="EMBL/GenBank/DDBJ databases">
        <title>Taxonomy of Novel Oxalotrophic and Methylotrophic Bacteria.</title>
        <authorList>
            <person name="Sahin N."/>
            <person name="Tani A."/>
        </authorList>
    </citation>
    <scope>NUCLEOTIDE SEQUENCE</scope>
    <source>
        <strain evidence="3">Y10</strain>
    </source>
</reference>
<feature type="chain" id="PRO_5046734315" description="Putative auto-transporter adhesin head GIN domain-containing protein" evidence="1">
    <location>
        <begin position="20"/>
        <end position="225"/>
    </location>
</feature>
<sequence length="225" mass="24664">MRNTIVTLFIVMLAAVGFAQNDITKELGEFSEVKAFDGISVKLINSTENKAIIKGKNKNDVEIVNKNGKLKVRMDISEAFDGYNTFVELYHSSPIYLIDANEQAFIENVDPSEVTEIILRAQEGGEISVYLNVERVEIKAVTGGNIETRGTANTQDVTINTGGEYDGKDLNTKQSYVSVSAGGEAVIYATEYVEAEVRAGGDIDVYGDPKVIDKKTFLGGRIKEY</sequence>
<keyword evidence="4" id="KW-1185">Reference proteome</keyword>
<name>A0ABQ5MGY2_9FLAO</name>
<dbReference type="EMBL" id="BRVO01000001">
    <property type="protein sequence ID" value="GLB48177.1"/>
    <property type="molecule type" value="Genomic_DNA"/>
</dbReference>
<dbReference type="Gene3D" id="2.160.20.120">
    <property type="match status" value="1"/>
</dbReference>
<feature type="domain" description="Putative auto-transporter adhesin head GIN" evidence="2">
    <location>
        <begin position="29"/>
        <end position="209"/>
    </location>
</feature>
<proteinExistence type="predicted"/>
<evidence type="ECO:0000313" key="3">
    <source>
        <dbReference type="EMBL" id="GLB48177.1"/>
    </source>
</evidence>
<comment type="caution">
    <text evidence="3">The sequence shown here is derived from an EMBL/GenBank/DDBJ whole genome shotgun (WGS) entry which is preliminary data.</text>
</comment>
<feature type="signal peptide" evidence="1">
    <location>
        <begin position="1"/>
        <end position="19"/>
    </location>
</feature>
<dbReference type="Pfam" id="PF10988">
    <property type="entry name" value="DUF2807"/>
    <property type="match status" value="1"/>
</dbReference>